<evidence type="ECO:0000259" key="3">
    <source>
        <dbReference type="Pfam" id="PF23200"/>
    </source>
</evidence>
<feature type="compositionally biased region" description="Polar residues" evidence="1">
    <location>
        <begin position="328"/>
        <end position="340"/>
    </location>
</feature>
<dbReference type="InterPro" id="IPR055489">
    <property type="entry name" value="DUF7061"/>
</dbReference>
<feature type="region of interest" description="Disordered" evidence="1">
    <location>
        <begin position="1"/>
        <end position="346"/>
    </location>
</feature>
<organism evidence="4 5">
    <name type="scientific">Trichuris trichiura</name>
    <name type="common">Whipworm</name>
    <name type="synonym">Trichocephalus trichiurus</name>
    <dbReference type="NCBI Taxonomy" id="36087"/>
    <lineage>
        <taxon>Eukaryota</taxon>
        <taxon>Metazoa</taxon>
        <taxon>Ecdysozoa</taxon>
        <taxon>Nematoda</taxon>
        <taxon>Enoplea</taxon>
        <taxon>Dorylaimia</taxon>
        <taxon>Trichinellida</taxon>
        <taxon>Trichuridae</taxon>
        <taxon>Trichuris</taxon>
    </lineage>
</organism>
<feature type="domain" description="DUF7061" evidence="3">
    <location>
        <begin position="346"/>
        <end position="575"/>
    </location>
</feature>
<dbReference type="GO" id="GO:0008289">
    <property type="term" value="F:lipid binding"/>
    <property type="evidence" value="ECO:0007669"/>
    <property type="project" value="InterPro"/>
</dbReference>
<dbReference type="InterPro" id="IPR017943">
    <property type="entry name" value="Bactericidal_perm-incr_a/b_dom"/>
</dbReference>
<dbReference type="PANTHER" id="PTHR10504">
    <property type="entry name" value="BACTERICIDAL PERMEABILITY-INCREASING BPI PROTEIN-RELATED"/>
    <property type="match status" value="1"/>
</dbReference>
<reference evidence="4" key="2">
    <citation type="submission" date="2014-03" db="EMBL/GenBank/DDBJ databases">
        <title>The whipworm genome and dual-species transcriptomics of an intimate host-pathogen interaction.</title>
        <authorList>
            <person name="Foth B.J."/>
            <person name="Tsai I.J."/>
            <person name="Reid A.J."/>
            <person name="Bancroft A.J."/>
            <person name="Nichol S."/>
            <person name="Tracey A."/>
            <person name="Holroyd N."/>
            <person name="Cotton J.A."/>
            <person name="Stanley E.J."/>
            <person name="Zarowiecki M."/>
            <person name="Liu J.Z."/>
            <person name="Huckvale T."/>
            <person name="Cooper P.J."/>
            <person name="Grencis R.K."/>
            <person name="Berriman M."/>
        </authorList>
    </citation>
    <scope>NUCLEOTIDE SEQUENCE [LARGE SCALE GENOMIC DNA]</scope>
</reference>
<dbReference type="GO" id="GO:0005615">
    <property type="term" value="C:extracellular space"/>
    <property type="evidence" value="ECO:0007669"/>
    <property type="project" value="TreeGrafter"/>
</dbReference>
<accession>A0A077ZMT5</accession>
<evidence type="ECO:0000256" key="1">
    <source>
        <dbReference type="SAM" id="MobiDB-lite"/>
    </source>
</evidence>
<proteinExistence type="predicted"/>
<feature type="compositionally biased region" description="Basic residues" evidence="1">
    <location>
        <begin position="23"/>
        <end position="34"/>
    </location>
</feature>
<dbReference type="InterPro" id="IPR055488">
    <property type="entry name" value="DUF7060"/>
</dbReference>
<dbReference type="Proteomes" id="UP000030665">
    <property type="component" value="Unassembled WGS sequence"/>
</dbReference>
<dbReference type="STRING" id="36087.A0A077ZMT5"/>
<feature type="compositionally biased region" description="Basic and acidic residues" evidence="1">
    <location>
        <begin position="151"/>
        <end position="210"/>
    </location>
</feature>
<dbReference type="InterPro" id="IPR032942">
    <property type="entry name" value="BPI/LBP/Plunc"/>
</dbReference>
<dbReference type="Gene3D" id="3.15.20.10">
    <property type="entry name" value="Bactericidal permeability-increasing protein, domain 2"/>
    <property type="match status" value="2"/>
</dbReference>
<protein>
    <submittedName>
        <fullName evidence="4">Uncharacterized protein</fullName>
    </submittedName>
</protein>
<evidence type="ECO:0000313" key="4">
    <source>
        <dbReference type="EMBL" id="CDW61059.1"/>
    </source>
</evidence>
<feature type="compositionally biased region" description="Basic and acidic residues" evidence="1">
    <location>
        <begin position="119"/>
        <end position="133"/>
    </location>
</feature>
<feature type="non-terminal residue" evidence="4">
    <location>
        <position position="1"/>
    </location>
</feature>
<keyword evidence="5" id="KW-1185">Reference proteome</keyword>
<dbReference type="EMBL" id="HG807781">
    <property type="protein sequence ID" value="CDW61059.1"/>
    <property type="molecule type" value="Genomic_DNA"/>
</dbReference>
<dbReference type="Pfam" id="PF23200">
    <property type="entry name" value="DUF7061"/>
    <property type="match status" value="1"/>
</dbReference>
<feature type="compositionally biased region" description="Low complexity" evidence="1">
    <location>
        <begin position="1"/>
        <end position="22"/>
    </location>
</feature>
<dbReference type="PANTHER" id="PTHR10504:SF133">
    <property type="entry name" value="LIPID-BINDING SERUM GLYCOPROTEIN C-TERMINAL DOMAIN-CONTAINING PROTEIN"/>
    <property type="match status" value="1"/>
</dbReference>
<dbReference type="SUPFAM" id="SSF55394">
    <property type="entry name" value="Bactericidal permeability-increasing protein, BPI"/>
    <property type="match status" value="2"/>
</dbReference>
<feature type="compositionally biased region" description="Polar residues" evidence="1">
    <location>
        <begin position="52"/>
        <end position="69"/>
    </location>
</feature>
<dbReference type="AlphaFoldDB" id="A0A077ZMT5"/>
<reference evidence="4" key="1">
    <citation type="submission" date="2014-01" db="EMBL/GenBank/DDBJ databases">
        <authorList>
            <person name="Aslett M."/>
        </authorList>
    </citation>
    <scope>NUCLEOTIDE SEQUENCE</scope>
</reference>
<feature type="compositionally biased region" description="Low complexity" evidence="1">
    <location>
        <begin position="74"/>
        <end position="86"/>
    </location>
</feature>
<evidence type="ECO:0000259" key="2">
    <source>
        <dbReference type="Pfam" id="PF23199"/>
    </source>
</evidence>
<dbReference type="Pfam" id="PF23199">
    <property type="entry name" value="DUF7060"/>
    <property type="match status" value="1"/>
</dbReference>
<dbReference type="Gene3D" id="3.15.10.10">
    <property type="entry name" value="Bactericidal permeability-increasing protein, domain 1"/>
    <property type="match status" value="1"/>
</dbReference>
<sequence length="778" mass="84314">GDVTSSSSRGSSQQATTQSASSKRGKHGGKHTKGPKNSSPTTTTPEIIVTGEISSAGTRSTGLEGSTETRSGRKTTSTMKPTTEPTVAVTQVIVGGSPRGDGVDDLTEERSDSTVSGGNEERSVAYDGKRGDPNDSSLESSNPSYYVQSDADNRLNTRDHSHEGSRSTDRQDGCDDCPSEDRHHSHDEGDSHGGDSETDHHGGHHDDGHHHGGHHHGGHHNDGHHHGGHHHGGSDSSSEQYEDTDHSGSGGASRESTTGRRKGKSNPRGSLRAAPVETSVGGDDHVLRKVSANDKSGQVNSKGGHAVRKRDVSEVEKMRKRLKESSNSDETAALSSKQNSGGEGAGNPGIVVRLNNAALEKVVEYGGKQLNLLLNSAPIPDITEYPVEGYQLNLTNLQLRYPSGTYYYELQPPETVVWGFTDGEATITGFWSYSAVDSQRVQTASCNGTCDPAEVTKTRYIGSFAARVFNVQSSTSLLLKRSSDGFIYPEVVECPVVSGDVYFFIDGLGEFRESLENNPTERQMLPRYSDMICNGAAVYLNESFEYLKKKYEQNLPVGSDSDLQLNASVIDQPIVNDNSIDVPLKGAVEGSSDSKNMPQPMDMSSCSTSSARCVFLSEYTVNSLLFQGFQEELFKEHKQSLRANGLPADLTITYSEPPNVTIDGSQSVCQVQGELYSETLGSLPFEAQSSFKSKLSGNQVYGYVDSVKVQFIDNMAPSGETDPDELLFFASKAVQDQLNLFLSEYRLPIPQLQLFRWIHSSPELMDGFQLIEDNLQSF</sequence>
<feature type="compositionally biased region" description="Polar residues" evidence="1">
    <location>
        <begin position="134"/>
        <end position="147"/>
    </location>
</feature>
<gene>
    <name evidence="4" type="ORF">TTRE_0000948201</name>
</gene>
<evidence type="ECO:0000313" key="5">
    <source>
        <dbReference type="Proteomes" id="UP000030665"/>
    </source>
</evidence>
<feature type="domain" description="DUF7060" evidence="2">
    <location>
        <begin position="578"/>
        <end position="771"/>
    </location>
</feature>
<dbReference type="OrthoDB" id="10255543at2759"/>
<name>A0A077ZMT5_TRITR</name>